<proteinExistence type="predicted"/>
<accession>J9GAH5</accession>
<feature type="non-terminal residue" evidence="1">
    <location>
        <position position="1"/>
    </location>
</feature>
<protein>
    <submittedName>
        <fullName evidence="1">Uncharacterized protein</fullName>
    </submittedName>
</protein>
<dbReference type="AlphaFoldDB" id="J9GAH5"/>
<reference evidence="1" key="1">
    <citation type="journal article" date="2012" name="PLoS ONE">
        <title>Gene sets for utilization of primary and secondary nutrition supplies in the distal gut of endangered iberian lynx.</title>
        <authorList>
            <person name="Alcaide M."/>
            <person name="Messina E."/>
            <person name="Richter M."/>
            <person name="Bargiela R."/>
            <person name="Peplies J."/>
            <person name="Huws S.A."/>
            <person name="Newbold C.J."/>
            <person name="Golyshin P.N."/>
            <person name="Simon M.A."/>
            <person name="Lopez G."/>
            <person name="Yakimov M.M."/>
            <person name="Ferrer M."/>
        </authorList>
    </citation>
    <scope>NUCLEOTIDE SEQUENCE</scope>
</reference>
<sequence length="20" mass="2193">YAENRALLSAKVYLPAGGHY</sequence>
<comment type="caution">
    <text evidence="1">The sequence shown here is derived from an EMBL/GenBank/DDBJ whole genome shotgun (WGS) entry which is preliminary data.</text>
</comment>
<gene>
    <name evidence="1" type="ORF">EVA_15465</name>
</gene>
<dbReference type="EMBL" id="AMCI01005280">
    <property type="protein sequence ID" value="EJW96429.1"/>
    <property type="molecule type" value="Genomic_DNA"/>
</dbReference>
<evidence type="ECO:0000313" key="1">
    <source>
        <dbReference type="EMBL" id="EJW96429.1"/>
    </source>
</evidence>
<organism evidence="1">
    <name type="scientific">gut metagenome</name>
    <dbReference type="NCBI Taxonomy" id="749906"/>
    <lineage>
        <taxon>unclassified sequences</taxon>
        <taxon>metagenomes</taxon>
        <taxon>organismal metagenomes</taxon>
    </lineage>
</organism>
<name>J9GAH5_9ZZZZ</name>